<evidence type="ECO:0000313" key="1">
    <source>
        <dbReference type="EMBL" id="KAF5600483.1"/>
    </source>
</evidence>
<dbReference type="EMBL" id="JAAOAR010000100">
    <property type="protein sequence ID" value="KAF5600483.1"/>
    <property type="molecule type" value="Genomic_DNA"/>
</dbReference>
<sequence>MFYSSIITSSIAAAPDAAMPPKMPRLNNLLALLELSFAPETPGGTATKAELEVQVHLPLLSYSSSSPSPPHLLFSPLVAAAFAAASAVCSRRRRHSIESALKLVGFGQLDANILPTSIDKFACQAKLPSSPHFSPLLGFAGPLRLLPHRLLLSSVVLPLRPLSASAHQLLLL</sequence>
<name>A0A8H5UW80_9HYPO</name>
<evidence type="ECO:0000313" key="2">
    <source>
        <dbReference type="Proteomes" id="UP000544095"/>
    </source>
</evidence>
<organism evidence="1 2">
    <name type="scientific">Fusarium pseudoanthophilum</name>
    <dbReference type="NCBI Taxonomy" id="48495"/>
    <lineage>
        <taxon>Eukaryota</taxon>
        <taxon>Fungi</taxon>
        <taxon>Dikarya</taxon>
        <taxon>Ascomycota</taxon>
        <taxon>Pezizomycotina</taxon>
        <taxon>Sordariomycetes</taxon>
        <taxon>Hypocreomycetidae</taxon>
        <taxon>Hypocreales</taxon>
        <taxon>Nectriaceae</taxon>
        <taxon>Fusarium</taxon>
        <taxon>Fusarium fujikuroi species complex</taxon>
    </lineage>
</organism>
<dbReference type="AlphaFoldDB" id="A0A8H5UW80"/>
<protein>
    <submittedName>
        <fullName evidence="1">Uncharacterized protein</fullName>
    </submittedName>
</protein>
<proteinExistence type="predicted"/>
<gene>
    <name evidence="1" type="ORF">FPANT_2357</name>
</gene>
<keyword evidence="2" id="KW-1185">Reference proteome</keyword>
<dbReference type="Proteomes" id="UP000544095">
    <property type="component" value="Unassembled WGS sequence"/>
</dbReference>
<reference evidence="1 2" key="1">
    <citation type="submission" date="2020-05" db="EMBL/GenBank/DDBJ databases">
        <title>Identification and distribution of gene clusters putatively required for synthesis of sphingolipid metabolism inhibitors in phylogenetically diverse species of the filamentous fungus Fusarium.</title>
        <authorList>
            <person name="Kim H.-S."/>
            <person name="Busman M."/>
            <person name="Brown D.W."/>
            <person name="Divon H."/>
            <person name="Uhlig S."/>
            <person name="Proctor R.H."/>
        </authorList>
    </citation>
    <scope>NUCLEOTIDE SEQUENCE [LARGE SCALE GENOMIC DNA]</scope>
    <source>
        <strain evidence="1 2">NRRL 25211</strain>
    </source>
</reference>
<comment type="caution">
    <text evidence="1">The sequence shown here is derived from an EMBL/GenBank/DDBJ whole genome shotgun (WGS) entry which is preliminary data.</text>
</comment>
<accession>A0A8H5UW80</accession>